<evidence type="ECO:0000256" key="1">
    <source>
        <dbReference type="ARBA" id="ARBA00022656"/>
    </source>
</evidence>
<dbReference type="InterPro" id="IPR014044">
    <property type="entry name" value="CAP_dom"/>
</dbReference>
<name>A0ABN8LY31_9CNID</name>
<dbReference type="Proteomes" id="UP001159427">
    <property type="component" value="Unassembled WGS sequence"/>
</dbReference>
<dbReference type="SUPFAM" id="SSF55797">
    <property type="entry name" value="PR-1-like"/>
    <property type="match status" value="1"/>
</dbReference>
<dbReference type="SMART" id="SM00198">
    <property type="entry name" value="SCP"/>
    <property type="match status" value="1"/>
</dbReference>
<reference evidence="4 5" key="1">
    <citation type="submission" date="2022-05" db="EMBL/GenBank/DDBJ databases">
        <authorList>
            <consortium name="Genoscope - CEA"/>
            <person name="William W."/>
        </authorList>
    </citation>
    <scope>NUCLEOTIDE SEQUENCE [LARGE SCALE GENOMIC DNA]</scope>
</reference>
<gene>
    <name evidence="4" type="ORF">PEVE_00014595</name>
</gene>
<dbReference type="PANTHER" id="PTHR10334">
    <property type="entry name" value="CYSTEINE-RICH SECRETORY PROTEIN-RELATED"/>
    <property type="match status" value="1"/>
</dbReference>
<dbReference type="InterPro" id="IPR001283">
    <property type="entry name" value="CRISP-related"/>
</dbReference>
<dbReference type="InterPro" id="IPR003582">
    <property type="entry name" value="ShKT_dom"/>
</dbReference>
<dbReference type="PROSITE" id="PS51670">
    <property type="entry name" value="SHKT"/>
    <property type="match status" value="1"/>
</dbReference>
<keyword evidence="1" id="KW-0800">Toxin</keyword>
<dbReference type="EMBL" id="CALNXI010000210">
    <property type="protein sequence ID" value="CAH3022223.1"/>
    <property type="molecule type" value="Genomic_DNA"/>
</dbReference>
<organism evidence="4 5">
    <name type="scientific">Porites evermanni</name>
    <dbReference type="NCBI Taxonomy" id="104178"/>
    <lineage>
        <taxon>Eukaryota</taxon>
        <taxon>Metazoa</taxon>
        <taxon>Cnidaria</taxon>
        <taxon>Anthozoa</taxon>
        <taxon>Hexacorallia</taxon>
        <taxon>Scleractinia</taxon>
        <taxon>Fungiina</taxon>
        <taxon>Poritidae</taxon>
        <taxon>Porites</taxon>
    </lineage>
</organism>
<dbReference type="InterPro" id="IPR035940">
    <property type="entry name" value="CAP_sf"/>
</dbReference>
<evidence type="ECO:0000313" key="4">
    <source>
        <dbReference type="EMBL" id="CAH3022223.1"/>
    </source>
</evidence>
<dbReference type="Pfam" id="PF00188">
    <property type="entry name" value="CAP"/>
    <property type="match status" value="1"/>
</dbReference>
<proteinExistence type="predicted"/>
<comment type="caution">
    <text evidence="2">Lacks conserved residue(s) required for the propagation of feature annotation.</text>
</comment>
<evidence type="ECO:0000256" key="2">
    <source>
        <dbReference type="PROSITE-ProRule" id="PRU01005"/>
    </source>
</evidence>
<dbReference type="SMART" id="SM00254">
    <property type="entry name" value="ShKT"/>
    <property type="match status" value="1"/>
</dbReference>
<dbReference type="CDD" id="cd05382">
    <property type="entry name" value="CAP_GAPR1-like"/>
    <property type="match status" value="1"/>
</dbReference>
<feature type="domain" description="ShKT" evidence="3">
    <location>
        <begin position="1"/>
        <end position="42"/>
    </location>
</feature>
<protein>
    <recommendedName>
        <fullName evidence="3">ShKT domain-containing protein</fullName>
    </recommendedName>
</protein>
<dbReference type="Pfam" id="PF01549">
    <property type="entry name" value="ShK"/>
    <property type="match status" value="1"/>
</dbReference>
<keyword evidence="5" id="KW-1185">Reference proteome</keyword>
<sequence length="187" mass="20941">CTDKQKDKSPGCNSWQSQGFCESSSIYHQFMMDNCYASCGLCTTVTTGSHSLLSFYQIIHHTLYFVLLNSLVPPTPPPQVDATDCLKAHNNRRALHGTPALVWNNSLTQHAQEWAEYLLSNGSLVHASGIDEGENLAWGYGPTFRTCVQAMEGWLIYLIFYDYDNPGFSKATGHFTQVLCLFETSNR</sequence>
<dbReference type="InterPro" id="IPR034113">
    <property type="entry name" value="SCP_GAPR1-like"/>
</dbReference>
<dbReference type="Gene3D" id="1.10.10.1940">
    <property type="match status" value="1"/>
</dbReference>
<comment type="caution">
    <text evidence="4">The sequence shown here is derived from an EMBL/GenBank/DDBJ whole genome shotgun (WGS) entry which is preliminary data.</text>
</comment>
<feature type="non-terminal residue" evidence="4">
    <location>
        <position position="1"/>
    </location>
</feature>
<evidence type="ECO:0000259" key="3">
    <source>
        <dbReference type="PROSITE" id="PS51670"/>
    </source>
</evidence>
<dbReference type="Gene3D" id="3.40.33.10">
    <property type="entry name" value="CAP"/>
    <property type="match status" value="1"/>
</dbReference>
<evidence type="ECO:0000313" key="5">
    <source>
        <dbReference type="Proteomes" id="UP001159427"/>
    </source>
</evidence>
<accession>A0ABN8LY31</accession>